<sequence>MAAEGRFERLGRNERAVMRLVRDAGPCSRTAAAAELGLSATTITKTVAPLLARGYLTEHDTGGGAGVGRPAIPLAAVPEAVTVCGVQLGVGAAAIGLADGRARVRLERSMALDPSLDAPAVLDRVAAAVARILARDGGAPCIAVGVAAPGPVDPGRRTNLMSVNLGWRDVPVAELLEAKLGIPVHVDHNVRTMALAETLYGGHDVRDLAYVYVRTGVGLGLVLDRRPFYPGLHGLSELGHLRAVEDGAACACGARGCLETVLSEPHLLGRARDAGLLDGGGADARGVLTVVESAAGSGSQAALAIRADVVRHLSDALASVVNLFNPRRIVLGGIFEAAPEPLLADIRAATKRVVFPFLREEFRIDRPAVPSPGVAGGAALALEAVLYGSP</sequence>
<evidence type="ECO:0000256" key="1">
    <source>
        <dbReference type="ARBA" id="ARBA00006479"/>
    </source>
</evidence>
<comment type="caution">
    <text evidence="2">The sequence shown here is derived from an EMBL/GenBank/DDBJ whole genome shotgun (WGS) entry which is preliminary data.</text>
</comment>
<accession>A0ABN3FYC2</accession>
<dbReference type="Gene3D" id="1.10.10.10">
    <property type="entry name" value="Winged helix-like DNA-binding domain superfamily/Winged helix DNA-binding domain"/>
    <property type="match status" value="1"/>
</dbReference>
<dbReference type="EMBL" id="BAAARV010000019">
    <property type="protein sequence ID" value="GAA2340267.1"/>
    <property type="molecule type" value="Genomic_DNA"/>
</dbReference>
<evidence type="ECO:0000313" key="3">
    <source>
        <dbReference type="Proteomes" id="UP001501444"/>
    </source>
</evidence>
<proteinExistence type="inferred from homology"/>
<keyword evidence="3" id="KW-1185">Reference proteome</keyword>
<organism evidence="2 3">
    <name type="scientific">Dactylosporangium salmoneum</name>
    <dbReference type="NCBI Taxonomy" id="53361"/>
    <lineage>
        <taxon>Bacteria</taxon>
        <taxon>Bacillati</taxon>
        <taxon>Actinomycetota</taxon>
        <taxon>Actinomycetes</taxon>
        <taxon>Micromonosporales</taxon>
        <taxon>Micromonosporaceae</taxon>
        <taxon>Dactylosporangium</taxon>
    </lineage>
</organism>
<evidence type="ECO:0000313" key="2">
    <source>
        <dbReference type="EMBL" id="GAA2340267.1"/>
    </source>
</evidence>
<dbReference type="InterPro" id="IPR043129">
    <property type="entry name" value="ATPase_NBD"/>
</dbReference>
<dbReference type="InterPro" id="IPR036390">
    <property type="entry name" value="WH_DNA-bd_sf"/>
</dbReference>
<dbReference type="RefSeq" id="WP_344612305.1">
    <property type="nucleotide sequence ID" value="NZ_BAAARV010000019.1"/>
</dbReference>
<protein>
    <submittedName>
        <fullName evidence="2">ROK family transcriptional regulator</fullName>
    </submittedName>
</protein>
<gene>
    <name evidence="2" type="ORF">GCM10010170_023070</name>
</gene>
<dbReference type="SUPFAM" id="SSF46785">
    <property type="entry name" value="Winged helix' DNA-binding domain"/>
    <property type="match status" value="1"/>
</dbReference>
<dbReference type="InterPro" id="IPR000600">
    <property type="entry name" value="ROK"/>
</dbReference>
<name>A0ABN3FYC2_9ACTN</name>
<dbReference type="InterPro" id="IPR036388">
    <property type="entry name" value="WH-like_DNA-bd_sf"/>
</dbReference>
<dbReference type="PANTHER" id="PTHR18964:SF149">
    <property type="entry name" value="BIFUNCTIONAL UDP-N-ACETYLGLUCOSAMINE 2-EPIMERASE_N-ACETYLMANNOSAMINE KINASE"/>
    <property type="match status" value="1"/>
</dbReference>
<dbReference type="PANTHER" id="PTHR18964">
    <property type="entry name" value="ROK (REPRESSOR, ORF, KINASE) FAMILY"/>
    <property type="match status" value="1"/>
</dbReference>
<comment type="similarity">
    <text evidence="1">Belongs to the ROK (NagC/XylR) family.</text>
</comment>
<dbReference type="Gene3D" id="3.30.420.40">
    <property type="match status" value="2"/>
</dbReference>
<reference evidence="2 3" key="1">
    <citation type="journal article" date="2019" name="Int. J. Syst. Evol. Microbiol.">
        <title>The Global Catalogue of Microorganisms (GCM) 10K type strain sequencing project: providing services to taxonomists for standard genome sequencing and annotation.</title>
        <authorList>
            <consortium name="The Broad Institute Genomics Platform"/>
            <consortium name="The Broad Institute Genome Sequencing Center for Infectious Disease"/>
            <person name="Wu L."/>
            <person name="Ma J."/>
        </authorList>
    </citation>
    <scope>NUCLEOTIDE SEQUENCE [LARGE SCALE GENOMIC DNA]</scope>
    <source>
        <strain evidence="2 3">JCM 3272</strain>
    </source>
</reference>
<dbReference type="Pfam" id="PF00480">
    <property type="entry name" value="ROK"/>
    <property type="match status" value="1"/>
</dbReference>
<dbReference type="SUPFAM" id="SSF53067">
    <property type="entry name" value="Actin-like ATPase domain"/>
    <property type="match status" value="1"/>
</dbReference>
<dbReference type="Proteomes" id="UP001501444">
    <property type="component" value="Unassembled WGS sequence"/>
</dbReference>